<accession>A0ABM9XR05</accession>
<evidence type="ECO:0000313" key="2">
    <source>
        <dbReference type="Proteomes" id="UP000006237"/>
    </source>
</evidence>
<reference evidence="1 2" key="1">
    <citation type="submission" date="2009-01" db="EMBL/GenBank/DDBJ databases">
        <authorList>
            <person name="Qin X."/>
            <person name="Bachman B."/>
            <person name="Battles P."/>
            <person name="Bell A."/>
            <person name="Bess C."/>
            <person name="Bickham C."/>
            <person name="Chaboub L."/>
            <person name="Chen D."/>
            <person name="Coyle M."/>
            <person name="Deiros D.R."/>
            <person name="Dinh H."/>
            <person name="Forbes L."/>
            <person name="Fowler G."/>
            <person name="Francisco L."/>
            <person name="Fu Q."/>
            <person name="Gubbala S."/>
            <person name="Hale W."/>
            <person name="Han Y."/>
            <person name="Hemphill L."/>
            <person name="Highlander S.K."/>
            <person name="Hirani K."/>
            <person name="Hogues M."/>
            <person name="Jackson L."/>
            <person name="Jakkamsetti A."/>
            <person name="Javaid M."/>
            <person name="Jiang H."/>
            <person name="Korchina V."/>
            <person name="Kovar C."/>
            <person name="Lara F."/>
            <person name="Lee S."/>
            <person name="Mata R."/>
            <person name="Mathew T."/>
            <person name="Moen C."/>
            <person name="Morales K."/>
            <person name="Munidasa M."/>
            <person name="Nazareth L."/>
            <person name="Ngo R."/>
            <person name="Nguyen L."/>
            <person name="Okwuonu G."/>
            <person name="Ongeri F."/>
            <person name="Patil S."/>
            <person name="Petrosino J."/>
            <person name="Pham C."/>
            <person name="Pham P."/>
            <person name="Pu L.-L."/>
            <person name="Puazo M."/>
            <person name="Raj R."/>
            <person name="Reid J."/>
            <person name="Rouhana J."/>
            <person name="Saada N."/>
            <person name="Shang Y."/>
            <person name="Simmons D."/>
            <person name="Thornton R."/>
            <person name="Warren J."/>
            <person name="Weissenberger G."/>
            <person name="Zhang J."/>
            <person name="Zhang L."/>
            <person name="Zhou C."/>
            <person name="Zhu D."/>
            <person name="Muzny D."/>
            <person name="Worley K."/>
            <person name="Gibbs R."/>
        </authorList>
    </citation>
    <scope>NUCLEOTIDE SEQUENCE [LARGE SCALE GENOMIC DNA]</scope>
    <source>
        <strain evidence="1 2">ATCC 51866</strain>
    </source>
</reference>
<keyword evidence="2" id="KW-1185">Reference proteome</keyword>
<dbReference type="Proteomes" id="UP000006237">
    <property type="component" value="Unassembled WGS sequence"/>
</dbReference>
<protein>
    <submittedName>
        <fullName evidence="1">Uncharacterized protein</fullName>
    </submittedName>
</protein>
<comment type="caution">
    <text evidence="1">The sequence shown here is derived from an EMBL/GenBank/DDBJ whole genome shotgun (WGS) entry which is preliminary data.</text>
</comment>
<dbReference type="EMBL" id="ACHF01000026">
    <property type="protein sequence ID" value="EEI63606.1"/>
    <property type="molecule type" value="Genomic_DNA"/>
</dbReference>
<gene>
    <name evidence="1" type="ORF">HMPREF0293_0985</name>
</gene>
<name>A0ABM9XR05_9CORY</name>
<organism evidence="1 2">
    <name type="scientific">Corynebacterium glucuronolyticum ATCC 51866</name>
    <dbReference type="NCBI Taxonomy" id="548478"/>
    <lineage>
        <taxon>Bacteria</taxon>
        <taxon>Bacillati</taxon>
        <taxon>Actinomycetota</taxon>
        <taxon>Actinomycetes</taxon>
        <taxon>Mycobacteriales</taxon>
        <taxon>Corynebacteriaceae</taxon>
        <taxon>Corynebacterium</taxon>
    </lineage>
</organism>
<sequence length="39" mass="4016">MLPGIRPFGEAGLQKECACMTGGGYKNEDSVAMAAVAKI</sequence>
<proteinExistence type="predicted"/>
<evidence type="ECO:0000313" key="1">
    <source>
        <dbReference type="EMBL" id="EEI63606.1"/>
    </source>
</evidence>